<accession>A0A6J4QBC3</accession>
<sequence length="109" mass="10780">MALEDYLESEVVVAVAATAAVFSPRVRGVLRRGAVYGLAGVLMAGDAVSSAARNVAPGVQQAAASAAGTFQGAAQQVASSAASVAEEAAERARAATEGGEDMQSPRGES</sequence>
<protein>
    <submittedName>
        <fullName evidence="2">Uncharacterized protein</fullName>
    </submittedName>
</protein>
<gene>
    <name evidence="2" type="ORF">AVDCRST_MAG37-1246</name>
</gene>
<name>A0A6J4QBC3_9ACTN</name>
<dbReference type="AlphaFoldDB" id="A0A6J4QBC3"/>
<organism evidence="2">
    <name type="scientific">uncultured Rubrobacteraceae bacterium</name>
    <dbReference type="NCBI Taxonomy" id="349277"/>
    <lineage>
        <taxon>Bacteria</taxon>
        <taxon>Bacillati</taxon>
        <taxon>Actinomycetota</taxon>
        <taxon>Rubrobacteria</taxon>
        <taxon>Rubrobacterales</taxon>
        <taxon>Rubrobacteraceae</taxon>
        <taxon>environmental samples</taxon>
    </lineage>
</organism>
<evidence type="ECO:0000313" key="2">
    <source>
        <dbReference type="EMBL" id="CAA9439818.1"/>
    </source>
</evidence>
<reference evidence="2" key="1">
    <citation type="submission" date="2020-02" db="EMBL/GenBank/DDBJ databases">
        <authorList>
            <person name="Meier V. D."/>
        </authorList>
    </citation>
    <scope>NUCLEOTIDE SEQUENCE</scope>
    <source>
        <strain evidence="2">AVDCRST_MAG37</strain>
    </source>
</reference>
<dbReference type="EMBL" id="CADCVD010000052">
    <property type="protein sequence ID" value="CAA9439818.1"/>
    <property type="molecule type" value="Genomic_DNA"/>
</dbReference>
<proteinExistence type="predicted"/>
<evidence type="ECO:0000256" key="1">
    <source>
        <dbReference type="SAM" id="MobiDB-lite"/>
    </source>
</evidence>
<feature type="region of interest" description="Disordered" evidence="1">
    <location>
        <begin position="88"/>
        <end position="109"/>
    </location>
</feature>